<organism evidence="1 2">
    <name type="scientific">Paractinoplanes ferrugineus</name>
    <dbReference type="NCBI Taxonomy" id="113564"/>
    <lineage>
        <taxon>Bacteria</taxon>
        <taxon>Bacillati</taxon>
        <taxon>Actinomycetota</taxon>
        <taxon>Actinomycetes</taxon>
        <taxon>Micromonosporales</taxon>
        <taxon>Micromonosporaceae</taxon>
        <taxon>Paractinoplanes</taxon>
    </lineage>
</organism>
<keyword evidence="2" id="KW-1185">Reference proteome</keyword>
<evidence type="ECO:0000313" key="2">
    <source>
        <dbReference type="Proteomes" id="UP000598174"/>
    </source>
</evidence>
<reference evidence="1" key="1">
    <citation type="submission" date="2021-01" db="EMBL/GenBank/DDBJ databases">
        <title>Whole genome shotgun sequence of Actinoplanes ferrugineus NBRC 15555.</title>
        <authorList>
            <person name="Komaki H."/>
            <person name="Tamura T."/>
        </authorList>
    </citation>
    <scope>NUCLEOTIDE SEQUENCE</scope>
    <source>
        <strain evidence="1">NBRC 15555</strain>
    </source>
</reference>
<dbReference type="RefSeq" id="WP_203823093.1">
    <property type="nucleotide sequence ID" value="NZ_BAAABP010000020.1"/>
</dbReference>
<sequence length="276" mass="30296">MATETSIEWTHREGTVGKTWNPTTGCDKISPGCGLPMFPGDTGGGCYALTMAKRLKAMGQTKYQNDGDPRTSGPGFGLTIHPDTLDEPLRWRKPATVFVNSMSDLFHARVPRDFIAQVWDVMERTPQHTYQVLTKRPERLTHVLDGLPVLPNVWLGTSIESDDYVRRADALRAAPAAVRFISAEPLLGGLWSLDLTGIDWLIAGGESGPGARVMELDWVRHLLELCETSGTAPFVKQLGSVWASTVGADKKGGDWGRWPDDLRVREYPLTGEAVPA</sequence>
<dbReference type="AlphaFoldDB" id="A0A919MIE7"/>
<dbReference type="Proteomes" id="UP000598174">
    <property type="component" value="Unassembled WGS sequence"/>
</dbReference>
<dbReference type="InterPro" id="IPR011101">
    <property type="entry name" value="DUF5131"/>
</dbReference>
<gene>
    <name evidence="1" type="ORF">Afe05nite_86130</name>
</gene>
<protein>
    <recommendedName>
        <fullName evidence="3">Protein gp37</fullName>
    </recommendedName>
</protein>
<proteinExistence type="predicted"/>
<dbReference type="Pfam" id="PF07505">
    <property type="entry name" value="DUF5131"/>
    <property type="match status" value="1"/>
</dbReference>
<name>A0A919MIE7_9ACTN</name>
<accession>A0A919MIE7</accession>
<comment type="caution">
    <text evidence="1">The sequence shown here is derived from an EMBL/GenBank/DDBJ whole genome shotgun (WGS) entry which is preliminary data.</text>
</comment>
<dbReference type="EMBL" id="BOMM01000099">
    <property type="protein sequence ID" value="GIE16773.1"/>
    <property type="molecule type" value="Genomic_DNA"/>
</dbReference>
<evidence type="ECO:0008006" key="3">
    <source>
        <dbReference type="Google" id="ProtNLM"/>
    </source>
</evidence>
<evidence type="ECO:0000313" key="1">
    <source>
        <dbReference type="EMBL" id="GIE16773.1"/>
    </source>
</evidence>